<dbReference type="Pfam" id="PF23632">
    <property type="entry name" value="SAP_RNF34_RFFL"/>
    <property type="match status" value="1"/>
</dbReference>
<dbReference type="Gene3D" id="1.10.720.30">
    <property type="entry name" value="SAP domain"/>
    <property type="match status" value="1"/>
</dbReference>
<dbReference type="SUPFAM" id="SSF57850">
    <property type="entry name" value="RING/U-box"/>
    <property type="match status" value="1"/>
</dbReference>
<dbReference type="InterPro" id="IPR057299">
    <property type="entry name" value="RNF34_RFFL_SAP"/>
</dbReference>
<dbReference type="Proteomes" id="UP001353858">
    <property type="component" value="Unassembled WGS sequence"/>
</dbReference>
<keyword evidence="6" id="KW-1185">Reference proteome</keyword>
<dbReference type="GO" id="GO:1902042">
    <property type="term" value="P:negative regulation of extrinsic apoptotic signaling pathway via death domain receptors"/>
    <property type="evidence" value="ECO:0007669"/>
    <property type="project" value="TreeGrafter"/>
</dbReference>
<dbReference type="SMART" id="SM00184">
    <property type="entry name" value="RING"/>
    <property type="match status" value="1"/>
</dbReference>
<evidence type="ECO:0000256" key="1">
    <source>
        <dbReference type="ARBA" id="ARBA00022771"/>
    </source>
</evidence>
<dbReference type="InterPro" id="IPR055111">
    <property type="entry name" value="RNF34_RFFL_HeH"/>
</dbReference>
<dbReference type="FunFam" id="3.30.40.10:FF:000110">
    <property type="entry name" value="E3 ubiquitin-protein ligase RNF34 isoform X1"/>
    <property type="match status" value="1"/>
</dbReference>
<name>A0AAN7SPC9_9COLE</name>
<reference evidence="6" key="1">
    <citation type="submission" date="2023-01" db="EMBL/GenBank/DDBJ databases">
        <title>Key to firefly adult light organ development and bioluminescence: homeobox transcription factors regulate luciferase expression and transportation to peroxisome.</title>
        <authorList>
            <person name="Fu X."/>
        </authorList>
    </citation>
    <scope>NUCLEOTIDE SEQUENCE [LARGE SCALE GENOMIC DNA]</scope>
</reference>
<evidence type="ECO:0000313" key="5">
    <source>
        <dbReference type="EMBL" id="KAK4875715.1"/>
    </source>
</evidence>
<dbReference type="InterPro" id="IPR013083">
    <property type="entry name" value="Znf_RING/FYVE/PHD"/>
</dbReference>
<dbReference type="InterPro" id="IPR001841">
    <property type="entry name" value="Znf_RING"/>
</dbReference>
<proteinExistence type="predicted"/>
<dbReference type="GO" id="GO:0043161">
    <property type="term" value="P:proteasome-mediated ubiquitin-dependent protein catabolic process"/>
    <property type="evidence" value="ECO:0007669"/>
    <property type="project" value="TreeGrafter"/>
</dbReference>
<dbReference type="GO" id="GO:0070936">
    <property type="term" value="P:protein K48-linked ubiquitination"/>
    <property type="evidence" value="ECO:0007669"/>
    <property type="project" value="TreeGrafter"/>
</dbReference>
<dbReference type="SUPFAM" id="SSF68906">
    <property type="entry name" value="SAP domain"/>
    <property type="match status" value="2"/>
</dbReference>
<evidence type="ECO:0000256" key="3">
    <source>
        <dbReference type="PROSITE-ProRule" id="PRU00175"/>
    </source>
</evidence>
<dbReference type="PANTHER" id="PTHR14879:SF15">
    <property type="entry name" value="E3 UBIQUITIN-PROTEIN LIGASE RIFIFYLIN-LIKE PROTEIN"/>
    <property type="match status" value="1"/>
</dbReference>
<evidence type="ECO:0000256" key="2">
    <source>
        <dbReference type="ARBA" id="ARBA00022833"/>
    </source>
</evidence>
<dbReference type="InterPro" id="IPR051728">
    <property type="entry name" value="RING-FYVE_E3_ubiquitin-ligase"/>
</dbReference>
<dbReference type="GO" id="GO:0061630">
    <property type="term" value="F:ubiquitin protein ligase activity"/>
    <property type="evidence" value="ECO:0007669"/>
    <property type="project" value="TreeGrafter"/>
</dbReference>
<evidence type="ECO:0000259" key="4">
    <source>
        <dbReference type="PROSITE" id="PS50089"/>
    </source>
</evidence>
<dbReference type="GO" id="GO:0008270">
    <property type="term" value="F:zinc ion binding"/>
    <property type="evidence" value="ECO:0007669"/>
    <property type="project" value="UniProtKB-KW"/>
</dbReference>
<dbReference type="Pfam" id="PF13920">
    <property type="entry name" value="zf-C3HC4_3"/>
    <property type="match status" value="1"/>
</dbReference>
<keyword evidence="1 3" id="KW-0479">Metal-binding</keyword>
<evidence type="ECO:0000313" key="6">
    <source>
        <dbReference type="Proteomes" id="UP001353858"/>
    </source>
</evidence>
<dbReference type="GO" id="GO:0005737">
    <property type="term" value="C:cytoplasm"/>
    <property type="evidence" value="ECO:0007669"/>
    <property type="project" value="TreeGrafter"/>
</dbReference>
<dbReference type="InterPro" id="IPR036361">
    <property type="entry name" value="SAP_dom_sf"/>
</dbReference>
<dbReference type="PROSITE" id="PS50089">
    <property type="entry name" value="ZF_RING_2"/>
    <property type="match status" value="1"/>
</dbReference>
<dbReference type="Gene3D" id="1.10.720.140">
    <property type="match status" value="1"/>
</dbReference>
<dbReference type="PANTHER" id="PTHR14879">
    <property type="entry name" value="CASPASE REGULATOR, RING FINGER DOMAIN-CONTAINING"/>
    <property type="match status" value="1"/>
</dbReference>
<comment type="caution">
    <text evidence="5">The sequence shown here is derived from an EMBL/GenBank/DDBJ whole genome shotgun (WGS) entry which is preliminary data.</text>
</comment>
<feature type="domain" description="RING-type" evidence="4">
    <location>
        <begin position="355"/>
        <end position="390"/>
    </location>
</feature>
<dbReference type="CDD" id="cd16500">
    <property type="entry name" value="RING-HC_CARP"/>
    <property type="match status" value="1"/>
</dbReference>
<keyword evidence="2" id="KW-0862">Zinc</keyword>
<dbReference type="Gene3D" id="3.30.40.10">
    <property type="entry name" value="Zinc/RING finger domain, C3HC4 (zinc finger)"/>
    <property type="match status" value="1"/>
</dbReference>
<protein>
    <recommendedName>
        <fullName evidence="4">RING-type domain-containing protein</fullName>
    </recommendedName>
</protein>
<dbReference type="Pfam" id="PF22968">
    <property type="entry name" value="RNF34L-like_3rd"/>
    <property type="match status" value="1"/>
</dbReference>
<organism evidence="5 6">
    <name type="scientific">Aquatica leii</name>
    <dbReference type="NCBI Taxonomy" id="1421715"/>
    <lineage>
        <taxon>Eukaryota</taxon>
        <taxon>Metazoa</taxon>
        <taxon>Ecdysozoa</taxon>
        <taxon>Arthropoda</taxon>
        <taxon>Hexapoda</taxon>
        <taxon>Insecta</taxon>
        <taxon>Pterygota</taxon>
        <taxon>Neoptera</taxon>
        <taxon>Endopterygota</taxon>
        <taxon>Coleoptera</taxon>
        <taxon>Polyphaga</taxon>
        <taxon>Elateriformia</taxon>
        <taxon>Elateroidea</taxon>
        <taxon>Lampyridae</taxon>
        <taxon>Luciolinae</taxon>
        <taxon>Aquatica</taxon>
    </lineage>
</organism>
<sequence length="402" mass="45563">MEEGATATMEEVIAATVKALHENGSYEKTLKCSNNEISALLPTFSGDATEDIENWLNRVEAVQITYGVDERIMQLIMVTKLTKAALNWYHSRRYNGSFFCEKCVILNKRPPDREKLMELRAKDLRAYLNKNHISTHGLVEKSELVELFYRRTIPLNKKHQNRLASVLGGSVPNIAAQGQDQINQLKSNLNNMRSYAENAIHNLGRRVGPQEDQTPTETQNTPYSQQQSFQTYVNSDYPNVQHSYGFRSEFYDSAQQPTSSNFQSDVSTSVASHANVETSTTASCRQYPNLSEINTIEELNNLSVKQLKELLTLNRVDYKGCVEKNELLDRAERLWKDTVQLKNNVCEESDLENLCKICMDAPLECVLLECGHVATCVACGKQLAECPICRQFVTRVVRTFKA</sequence>
<accession>A0AAN7SPC9</accession>
<dbReference type="AlphaFoldDB" id="A0AAN7SPC9"/>
<gene>
    <name evidence="5" type="ORF">RN001_012137</name>
</gene>
<dbReference type="EMBL" id="JARPUR010000005">
    <property type="protein sequence ID" value="KAK4875715.1"/>
    <property type="molecule type" value="Genomic_DNA"/>
</dbReference>
<dbReference type="GO" id="GO:0005886">
    <property type="term" value="C:plasma membrane"/>
    <property type="evidence" value="ECO:0007669"/>
    <property type="project" value="TreeGrafter"/>
</dbReference>
<keyword evidence="1 3" id="KW-0863">Zinc-finger</keyword>